<reference evidence="15" key="1">
    <citation type="journal article" date="2023" name="IScience">
        <title>Live-bearing cockroach genome reveals convergent evolutionary mechanisms linked to viviparity in insects and beyond.</title>
        <authorList>
            <person name="Fouks B."/>
            <person name="Harrison M.C."/>
            <person name="Mikhailova A.A."/>
            <person name="Marchal E."/>
            <person name="English S."/>
            <person name="Carruthers M."/>
            <person name="Jennings E.C."/>
            <person name="Chiamaka E.L."/>
            <person name="Frigard R.A."/>
            <person name="Pippel M."/>
            <person name="Attardo G.M."/>
            <person name="Benoit J.B."/>
            <person name="Bornberg-Bauer E."/>
            <person name="Tobe S.S."/>
        </authorList>
    </citation>
    <scope>NUCLEOTIDE SEQUENCE</scope>
    <source>
        <strain evidence="15">Stay&amp;Tobe</strain>
    </source>
</reference>
<feature type="domain" description="Putative ionotropic receptor ligand binding" evidence="14">
    <location>
        <begin position="110"/>
        <end position="229"/>
    </location>
</feature>
<keyword evidence="12" id="KW-0732">Signal</keyword>
<dbReference type="InterPro" id="IPR001508">
    <property type="entry name" value="Iono_Glu_rcpt_met"/>
</dbReference>
<dbReference type="InterPro" id="IPR001320">
    <property type="entry name" value="Iontro_rcpt_C"/>
</dbReference>
<protein>
    <submittedName>
        <fullName evidence="15">Uncharacterized protein</fullName>
    </submittedName>
</protein>
<dbReference type="EMBL" id="JASPKZ010009828">
    <property type="protein sequence ID" value="KAJ9575594.1"/>
    <property type="molecule type" value="Genomic_DNA"/>
</dbReference>
<sequence>MIKTSLTLIVLILFEVTINKSNIDNFYYKYHFSPSKLNIIERRSILDEQIVKCVINIASKYLEGPLLLAVSSDKSTRVLRELHEITNWSIIIPSFRCCMKSDSLHKANGFIFLLDSDEHLSNMLQELKSHPSWNSRARFVVVVMMEYTESGLQIISRILNELWKNHVINAIVIFQKYDTGAILINTWFPFTSNHCRGQINDITFLDQWLNEYNGTFSNNVNLFPDKLENLHNCALNVSTFEYQPFVLQPKKGCIDKKSPCYNAGLEIFTLQTISEKLKFKINYLPINDSWVGVVRHLHDGTTDIGIASMSQRPGAIVEFSIPYLRDTMNWFTPSGKRIPQWENLVDIFSQHTWASLFTSLTLLFLFTWRLALYEENERLCYRLPIHCFLNVFCVLLGHSVENKPRAIILRTLFCFWMFFSLVIGAAYQSSLVSFLTEPRFDKPIQDLNHLIKSDLKHGMHPASVLWFQEDSRRDEIEKKFVDCRNINKCAHQMAVERNLALLSGSLHLTFLSAVKYNGNGKPMFVPFKKSLAFFYVSMAFPKDTILLEKFNGILRRISQSGLIEHWWDTIKVGEEVQVSDIAEDGDKVALTLDNLIGAFMLLLYGISLALIVFITEVMYFRCFKRKNNHKLFQNSILKDITIQEQ</sequence>
<feature type="site" description="Crucial to convey clamshell closure to channel opening" evidence="10">
    <location>
        <position position="444"/>
    </location>
</feature>
<evidence type="ECO:0000259" key="13">
    <source>
        <dbReference type="Pfam" id="PF00060"/>
    </source>
</evidence>
<comment type="subcellular location">
    <subcellularLocation>
        <location evidence="1">Cell membrane</location>
        <topology evidence="1">Multi-pass membrane protein</topology>
    </subcellularLocation>
</comment>
<dbReference type="Proteomes" id="UP001233999">
    <property type="component" value="Unassembled WGS sequence"/>
</dbReference>
<dbReference type="GO" id="GO:0050906">
    <property type="term" value="P:detection of stimulus involved in sensory perception"/>
    <property type="evidence" value="ECO:0007669"/>
    <property type="project" value="UniProtKB-ARBA"/>
</dbReference>
<feature type="binding site" evidence="9">
    <location>
        <position position="310"/>
    </location>
    <ligand>
        <name>L-glutamate</name>
        <dbReference type="ChEBI" id="CHEBI:29985"/>
    </ligand>
</feature>
<evidence type="ECO:0000313" key="16">
    <source>
        <dbReference type="Proteomes" id="UP001233999"/>
    </source>
</evidence>
<keyword evidence="4 11" id="KW-0812">Transmembrane</keyword>
<dbReference type="PRINTS" id="PR00177">
    <property type="entry name" value="NMDARECEPTOR"/>
</dbReference>
<keyword evidence="16" id="KW-1185">Reference proteome</keyword>
<evidence type="ECO:0000256" key="8">
    <source>
        <dbReference type="ARBA" id="ARBA00023180"/>
    </source>
</evidence>
<evidence type="ECO:0000256" key="3">
    <source>
        <dbReference type="ARBA" id="ARBA00022475"/>
    </source>
</evidence>
<keyword evidence="8" id="KW-0325">Glycoprotein</keyword>
<comment type="caution">
    <text evidence="15">The sequence shown here is derived from an EMBL/GenBank/DDBJ whole genome shotgun (WGS) entry which is preliminary data.</text>
</comment>
<evidence type="ECO:0000313" key="15">
    <source>
        <dbReference type="EMBL" id="KAJ9575594.1"/>
    </source>
</evidence>
<evidence type="ECO:0000256" key="9">
    <source>
        <dbReference type="PIRSR" id="PIRSR601508-1"/>
    </source>
</evidence>
<evidence type="ECO:0000256" key="7">
    <source>
        <dbReference type="ARBA" id="ARBA00023170"/>
    </source>
</evidence>
<keyword evidence="5 11" id="KW-1133">Transmembrane helix</keyword>
<reference evidence="15" key="2">
    <citation type="submission" date="2023-05" db="EMBL/GenBank/DDBJ databases">
        <authorList>
            <person name="Fouks B."/>
        </authorList>
    </citation>
    <scope>NUCLEOTIDE SEQUENCE</scope>
    <source>
        <strain evidence="15">Stay&amp;Tobe</strain>
        <tissue evidence="15">Testes</tissue>
    </source>
</reference>
<dbReference type="SUPFAM" id="SSF53850">
    <property type="entry name" value="Periplasmic binding protein-like II"/>
    <property type="match status" value="1"/>
</dbReference>
<dbReference type="Pfam" id="PF00060">
    <property type="entry name" value="Lig_chan"/>
    <property type="match status" value="1"/>
</dbReference>
<dbReference type="AlphaFoldDB" id="A0AAD8E3P4"/>
<dbReference type="InterPro" id="IPR052192">
    <property type="entry name" value="Insect_Ionotropic_Sensory_Rcpt"/>
</dbReference>
<keyword evidence="3" id="KW-1003">Cell membrane</keyword>
<dbReference type="Gene3D" id="3.40.190.10">
    <property type="entry name" value="Periplasmic binding protein-like II"/>
    <property type="match status" value="1"/>
</dbReference>
<feature type="transmembrane region" description="Helical" evidence="11">
    <location>
        <begin position="353"/>
        <end position="372"/>
    </location>
</feature>
<evidence type="ECO:0000259" key="14">
    <source>
        <dbReference type="Pfam" id="PF24061"/>
    </source>
</evidence>
<feature type="transmembrane region" description="Helical" evidence="11">
    <location>
        <begin position="595"/>
        <end position="620"/>
    </location>
</feature>
<evidence type="ECO:0000256" key="1">
    <source>
        <dbReference type="ARBA" id="ARBA00004651"/>
    </source>
</evidence>
<dbReference type="GO" id="GO:0015276">
    <property type="term" value="F:ligand-gated monoatomic ion channel activity"/>
    <property type="evidence" value="ECO:0007669"/>
    <property type="project" value="InterPro"/>
</dbReference>
<keyword evidence="7" id="KW-0675">Receptor</keyword>
<evidence type="ECO:0000256" key="5">
    <source>
        <dbReference type="ARBA" id="ARBA00022989"/>
    </source>
</evidence>
<dbReference type="PANTHER" id="PTHR42643:SF30">
    <property type="entry name" value="IONOTROPIC RECEPTOR 40A-RELATED"/>
    <property type="match status" value="1"/>
</dbReference>
<feature type="chain" id="PRO_5042296703" evidence="12">
    <location>
        <begin position="22"/>
        <end position="645"/>
    </location>
</feature>
<evidence type="ECO:0000256" key="4">
    <source>
        <dbReference type="ARBA" id="ARBA00022692"/>
    </source>
</evidence>
<feature type="signal peptide" evidence="12">
    <location>
        <begin position="1"/>
        <end position="21"/>
    </location>
</feature>
<evidence type="ECO:0000256" key="11">
    <source>
        <dbReference type="SAM" id="Phobius"/>
    </source>
</evidence>
<dbReference type="PANTHER" id="PTHR42643">
    <property type="entry name" value="IONOTROPIC RECEPTOR 20A-RELATED"/>
    <property type="match status" value="1"/>
</dbReference>
<keyword evidence="6 11" id="KW-0472">Membrane</keyword>
<dbReference type="Gene3D" id="1.10.287.70">
    <property type="match status" value="1"/>
</dbReference>
<comment type="similarity">
    <text evidence="2">Belongs to the glutamate-gated ion channel (TC 1.A.10.1) family.</text>
</comment>
<evidence type="ECO:0000256" key="6">
    <source>
        <dbReference type="ARBA" id="ARBA00023136"/>
    </source>
</evidence>
<feature type="transmembrane region" description="Helical" evidence="11">
    <location>
        <begin position="406"/>
        <end position="427"/>
    </location>
</feature>
<proteinExistence type="inferred from homology"/>
<dbReference type="GO" id="GO:0038023">
    <property type="term" value="F:signaling receptor activity"/>
    <property type="evidence" value="ECO:0007669"/>
    <property type="project" value="InterPro"/>
</dbReference>
<accession>A0AAD8E3P4</accession>
<dbReference type="InterPro" id="IPR056198">
    <property type="entry name" value="LBD_receptor"/>
</dbReference>
<feature type="domain" description="Ionotropic glutamate receptor C-terminal" evidence="13">
    <location>
        <begin position="363"/>
        <end position="606"/>
    </location>
</feature>
<evidence type="ECO:0000256" key="10">
    <source>
        <dbReference type="PIRSR" id="PIRSR601508-2"/>
    </source>
</evidence>
<dbReference type="Pfam" id="PF24061">
    <property type="entry name" value="LBD_receptor"/>
    <property type="match status" value="1"/>
</dbReference>
<evidence type="ECO:0000256" key="12">
    <source>
        <dbReference type="SAM" id="SignalP"/>
    </source>
</evidence>
<name>A0AAD8E3P4_DIPPU</name>
<dbReference type="GO" id="GO:0005886">
    <property type="term" value="C:plasma membrane"/>
    <property type="evidence" value="ECO:0007669"/>
    <property type="project" value="UniProtKB-SubCell"/>
</dbReference>
<organism evidence="15 16">
    <name type="scientific">Diploptera punctata</name>
    <name type="common">Pacific beetle cockroach</name>
    <dbReference type="NCBI Taxonomy" id="6984"/>
    <lineage>
        <taxon>Eukaryota</taxon>
        <taxon>Metazoa</taxon>
        <taxon>Ecdysozoa</taxon>
        <taxon>Arthropoda</taxon>
        <taxon>Hexapoda</taxon>
        <taxon>Insecta</taxon>
        <taxon>Pterygota</taxon>
        <taxon>Neoptera</taxon>
        <taxon>Polyneoptera</taxon>
        <taxon>Dictyoptera</taxon>
        <taxon>Blattodea</taxon>
        <taxon>Blaberoidea</taxon>
        <taxon>Blaberidae</taxon>
        <taxon>Diplopterinae</taxon>
        <taxon>Diploptera</taxon>
    </lineage>
</organism>
<evidence type="ECO:0000256" key="2">
    <source>
        <dbReference type="ARBA" id="ARBA00008685"/>
    </source>
</evidence>
<feature type="binding site" evidence="9">
    <location>
        <position position="463"/>
    </location>
    <ligand>
        <name>L-glutamate</name>
        <dbReference type="ChEBI" id="CHEBI:29985"/>
    </ligand>
</feature>
<gene>
    <name evidence="15" type="ORF">L9F63_007528</name>
</gene>